<gene>
    <name evidence="4" type="ORF">I7X43_01680</name>
</gene>
<feature type="domain" description="Serine aminopeptidase S33" evidence="3">
    <location>
        <begin position="75"/>
        <end position="179"/>
    </location>
</feature>
<name>A0A931IRW1_9BURK</name>
<dbReference type="Proteomes" id="UP000620139">
    <property type="component" value="Unassembled WGS sequence"/>
</dbReference>
<dbReference type="PIRSF" id="PIRSF031982">
    <property type="entry name" value="UCP031982_abhydr"/>
    <property type="match status" value="1"/>
</dbReference>
<evidence type="ECO:0000259" key="3">
    <source>
        <dbReference type="Pfam" id="PF12146"/>
    </source>
</evidence>
<dbReference type="SUPFAM" id="SSF53474">
    <property type="entry name" value="alpha/beta-Hydrolases"/>
    <property type="match status" value="1"/>
</dbReference>
<dbReference type="Gene3D" id="3.40.50.1820">
    <property type="entry name" value="alpha/beta hydrolase"/>
    <property type="match status" value="1"/>
</dbReference>
<evidence type="ECO:0000313" key="5">
    <source>
        <dbReference type="Proteomes" id="UP000620139"/>
    </source>
</evidence>
<organism evidence="4 5">
    <name type="scientific">Inhella gelatinilytica</name>
    <dbReference type="NCBI Taxonomy" id="2795030"/>
    <lineage>
        <taxon>Bacteria</taxon>
        <taxon>Pseudomonadati</taxon>
        <taxon>Pseudomonadota</taxon>
        <taxon>Betaproteobacteria</taxon>
        <taxon>Burkholderiales</taxon>
        <taxon>Sphaerotilaceae</taxon>
        <taxon>Inhella</taxon>
    </lineage>
</organism>
<dbReference type="GO" id="GO:0052689">
    <property type="term" value="F:carboxylic ester hydrolase activity"/>
    <property type="evidence" value="ECO:0007669"/>
    <property type="project" value="UniProtKB-ARBA"/>
</dbReference>
<dbReference type="Pfam" id="PF12146">
    <property type="entry name" value="Hydrolase_4"/>
    <property type="match status" value="1"/>
</dbReference>
<feature type="signal peptide" evidence="2">
    <location>
        <begin position="1"/>
        <end position="19"/>
    </location>
</feature>
<dbReference type="EMBL" id="JAEDAL010000001">
    <property type="protein sequence ID" value="MBH9551545.1"/>
    <property type="molecule type" value="Genomic_DNA"/>
</dbReference>
<evidence type="ECO:0000256" key="1">
    <source>
        <dbReference type="ARBA" id="ARBA00022801"/>
    </source>
</evidence>
<dbReference type="RefSeq" id="WP_198099154.1">
    <property type="nucleotide sequence ID" value="NZ_JAEDAL010000001.1"/>
</dbReference>
<sequence>MKRVLLAALALAWAFGAQAQVGVRDLTLRAADGRPAPARLWYPTASSNLQPQGATRISEPWQAAPDAPPLPGAAPAPLILLLHGTAGHRDGLGWLATALAREGAWVLAATHPGSGPGSKPADILRPWTQPEDARAFLDQLPAQPWAQHIDPSRLAAVGYSLGGASVLQLAGARMDLQRLAPFCAQHDTGACRYFRPAFTALDAEWQARAARPQHEPRLRAVVALAPGLTETLEPSSLRALPTPLLLVSAGQDGQLPPALHARPLHAQLPAGTRHLEIADAGHFIFMPPMKPNACAVLAEDGEEFVCWESPQMPRAQAHALLLQELQAFLRAQGVLK</sequence>
<keyword evidence="2" id="KW-0732">Signal</keyword>
<proteinExistence type="predicted"/>
<keyword evidence="1 4" id="KW-0378">Hydrolase</keyword>
<dbReference type="InterPro" id="IPR022742">
    <property type="entry name" value="Hydrolase_4"/>
</dbReference>
<dbReference type="PANTHER" id="PTHR22946:SF9">
    <property type="entry name" value="POLYKETIDE TRANSFERASE AF380"/>
    <property type="match status" value="1"/>
</dbReference>
<dbReference type="InterPro" id="IPR029058">
    <property type="entry name" value="AB_hydrolase_fold"/>
</dbReference>
<protein>
    <submittedName>
        <fullName evidence="4">Alpha/beta hydrolase</fullName>
    </submittedName>
</protein>
<accession>A0A931IRW1</accession>
<evidence type="ECO:0000256" key="2">
    <source>
        <dbReference type="SAM" id="SignalP"/>
    </source>
</evidence>
<dbReference type="InterPro" id="IPR016986">
    <property type="entry name" value="UCP031982_abhydr"/>
</dbReference>
<dbReference type="PANTHER" id="PTHR22946">
    <property type="entry name" value="DIENELACTONE HYDROLASE DOMAIN-CONTAINING PROTEIN-RELATED"/>
    <property type="match status" value="1"/>
</dbReference>
<reference evidence="4" key="1">
    <citation type="submission" date="2020-12" db="EMBL/GenBank/DDBJ databases">
        <title>The genome sequence of Inhella sp. 4Y17.</title>
        <authorList>
            <person name="Liu Y."/>
        </authorList>
    </citation>
    <scope>NUCLEOTIDE SEQUENCE</scope>
    <source>
        <strain evidence="4">4Y10</strain>
    </source>
</reference>
<evidence type="ECO:0000313" key="4">
    <source>
        <dbReference type="EMBL" id="MBH9551545.1"/>
    </source>
</evidence>
<feature type="chain" id="PRO_5037137251" evidence="2">
    <location>
        <begin position="20"/>
        <end position="336"/>
    </location>
</feature>
<dbReference type="AlphaFoldDB" id="A0A931IRW1"/>
<dbReference type="InterPro" id="IPR050261">
    <property type="entry name" value="FrsA_esterase"/>
</dbReference>
<comment type="caution">
    <text evidence="4">The sequence shown here is derived from an EMBL/GenBank/DDBJ whole genome shotgun (WGS) entry which is preliminary data.</text>
</comment>
<keyword evidence="5" id="KW-1185">Reference proteome</keyword>